<evidence type="ECO:0000313" key="2">
    <source>
        <dbReference type="Proteomes" id="UP000247973"/>
    </source>
</evidence>
<gene>
    <name evidence="1" type="ORF">CLV62_13521</name>
</gene>
<protein>
    <submittedName>
        <fullName evidence="1">Uncharacterized protein DUF5119</fullName>
    </submittedName>
</protein>
<dbReference type="PROSITE" id="PS51257">
    <property type="entry name" value="PROKAR_LIPOPROTEIN"/>
    <property type="match status" value="1"/>
</dbReference>
<organism evidence="1 2">
    <name type="scientific">Dysgonomonas alginatilytica</name>
    <dbReference type="NCBI Taxonomy" id="1605892"/>
    <lineage>
        <taxon>Bacteria</taxon>
        <taxon>Pseudomonadati</taxon>
        <taxon>Bacteroidota</taxon>
        <taxon>Bacteroidia</taxon>
        <taxon>Bacteroidales</taxon>
        <taxon>Dysgonomonadaceae</taxon>
        <taxon>Dysgonomonas</taxon>
    </lineage>
</organism>
<keyword evidence="2" id="KW-1185">Reference proteome</keyword>
<sequence>MSKIYFVFVIALLMISCENKDLCPTCRNIDDQPLRLVINWRVGQVKPVQGMRANLFSLNDMPSYGIDQVSCDGDILYLPLQSKVKTFCYSYQGNNIYFRNETDINQLEAYTSQTTRATYSKSFPDEKTYAEPLGPFYAGTNESFEVTPSTVPLVLNVWVENLIKTYTFEVRNVKGTRFISSTRGAIAGMSNSIFLETMALSPSVSTLLFNATANTSENKIEGSFQTFGHQSFASNIFTIEILYPSATGGILQKSWDVSSQVNIPGNYHIIIDDADIDIPDGGSSGSTDSGFEVDVNEWENETVILN</sequence>
<proteinExistence type="predicted"/>
<dbReference type="Pfam" id="PF17145">
    <property type="entry name" value="DUF5119"/>
    <property type="match status" value="1"/>
</dbReference>
<reference evidence="1 2" key="1">
    <citation type="submission" date="2018-03" db="EMBL/GenBank/DDBJ databases">
        <title>Genomic Encyclopedia of Archaeal and Bacterial Type Strains, Phase II (KMG-II): from individual species to whole genera.</title>
        <authorList>
            <person name="Goeker M."/>
        </authorList>
    </citation>
    <scope>NUCLEOTIDE SEQUENCE [LARGE SCALE GENOMIC DNA]</scope>
    <source>
        <strain evidence="1 2">DSM 100214</strain>
    </source>
</reference>
<dbReference type="InterPro" id="IPR033410">
    <property type="entry name" value="DUF5119"/>
</dbReference>
<dbReference type="AlphaFoldDB" id="A0A2V3PKU0"/>
<evidence type="ECO:0000313" key="1">
    <source>
        <dbReference type="EMBL" id="PXV59449.1"/>
    </source>
</evidence>
<name>A0A2V3PKU0_9BACT</name>
<dbReference type="Proteomes" id="UP000247973">
    <property type="component" value="Unassembled WGS sequence"/>
</dbReference>
<dbReference type="EMBL" id="QICL01000035">
    <property type="protein sequence ID" value="PXV59449.1"/>
    <property type="molecule type" value="Genomic_DNA"/>
</dbReference>
<accession>A0A2V3PKU0</accession>
<comment type="caution">
    <text evidence="1">The sequence shown here is derived from an EMBL/GenBank/DDBJ whole genome shotgun (WGS) entry which is preliminary data.</text>
</comment>